<accession>A0ABU9TC16</accession>
<protein>
    <submittedName>
        <fullName evidence="1">Uncharacterized protein</fullName>
    </submittedName>
</protein>
<evidence type="ECO:0000313" key="1">
    <source>
        <dbReference type="EMBL" id="MEM5530809.1"/>
    </source>
</evidence>
<organism evidence="1 2">
    <name type="scientific">Pseudoalteromonas arctica</name>
    <dbReference type="NCBI Taxonomy" id="394751"/>
    <lineage>
        <taxon>Bacteria</taxon>
        <taxon>Pseudomonadati</taxon>
        <taxon>Pseudomonadota</taxon>
        <taxon>Gammaproteobacteria</taxon>
        <taxon>Alteromonadales</taxon>
        <taxon>Pseudoalteromonadaceae</taxon>
        <taxon>Pseudoalteromonas</taxon>
    </lineage>
</organism>
<name>A0ABU9TC16_9GAMM</name>
<dbReference type="RefSeq" id="WP_342878815.1">
    <property type="nucleotide sequence ID" value="NZ_JBBMQX010000001.1"/>
</dbReference>
<dbReference type="Proteomes" id="UP001457661">
    <property type="component" value="Unassembled WGS sequence"/>
</dbReference>
<reference evidence="1 2" key="1">
    <citation type="submission" date="2024-03" db="EMBL/GenBank/DDBJ databases">
        <title>Community enrichment and isolation of bacterial strains for fucoidan degradation.</title>
        <authorList>
            <person name="Sichert A."/>
        </authorList>
    </citation>
    <scope>NUCLEOTIDE SEQUENCE [LARGE SCALE GENOMIC DNA]</scope>
    <source>
        <strain evidence="1 2">AS26</strain>
    </source>
</reference>
<dbReference type="EMBL" id="JBBMQX010000001">
    <property type="protein sequence ID" value="MEM5530809.1"/>
    <property type="molecule type" value="Genomic_DNA"/>
</dbReference>
<evidence type="ECO:0000313" key="2">
    <source>
        <dbReference type="Proteomes" id="UP001457661"/>
    </source>
</evidence>
<gene>
    <name evidence="1" type="ORF">WNY57_00070</name>
</gene>
<proteinExistence type="predicted"/>
<comment type="caution">
    <text evidence="1">The sequence shown here is derived from an EMBL/GenBank/DDBJ whole genome shotgun (WGS) entry which is preliminary data.</text>
</comment>
<sequence length="325" mass="38433">MSLIDKSKKHHFISQAEQKLNAINPYASNDSNMKIYSFSIKDRNNYEFSLENKKGIKISNNLKDIDIFSFYILDNSLRYNFESLFYKYESKILQNTNSLLKKISENNRNVSIEITNIFFTKFLNFIRNPHSIRKVINTFPNLKYLQPLDPIENSKFQKILTGNQPHSAYICNLYNITNKEYKDWLSIIFLLLNPVNNTGRVLIEDVVKDMFESKNNFLFVYVYTYSEKTCALSDRGFSEPITNNNSINFDFNLSSNSFIRYIFSYIDTSTSKDIIDVHKRMKKTVIYDPIYNDLNMLRNYNQCVAYQCFNRIYNSERECYGLTIT</sequence>
<keyword evidence="2" id="KW-1185">Reference proteome</keyword>